<feature type="region of interest" description="Disordered" evidence="6">
    <location>
        <begin position="1"/>
        <end position="21"/>
    </location>
</feature>
<evidence type="ECO:0000256" key="1">
    <source>
        <dbReference type="ARBA" id="ARBA00004651"/>
    </source>
</evidence>
<keyword evidence="3 7" id="KW-0812">Transmembrane</keyword>
<dbReference type="NCBIfam" id="TIGR00765">
    <property type="entry name" value="yihY_not_rbn"/>
    <property type="match status" value="1"/>
</dbReference>
<feature type="transmembrane region" description="Helical" evidence="7">
    <location>
        <begin position="229"/>
        <end position="251"/>
    </location>
</feature>
<name>A0A858R6X2_9PROT</name>
<evidence type="ECO:0000313" key="8">
    <source>
        <dbReference type="EMBL" id="QJE73145.1"/>
    </source>
</evidence>
<feature type="transmembrane region" description="Helical" evidence="7">
    <location>
        <begin position="111"/>
        <end position="131"/>
    </location>
</feature>
<dbReference type="GO" id="GO:0005886">
    <property type="term" value="C:plasma membrane"/>
    <property type="evidence" value="ECO:0007669"/>
    <property type="project" value="UniProtKB-SubCell"/>
</dbReference>
<proteinExistence type="predicted"/>
<dbReference type="KEGG" id="acru:HHL28_08650"/>
<dbReference type="PIRSF" id="PIRSF035875">
    <property type="entry name" value="RNase_BN"/>
    <property type="match status" value="1"/>
</dbReference>
<organism evidence="8 9">
    <name type="scientific">Aerophototrophica crusticola</name>
    <dbReference type="NCBI Taxonomy" id="1709002"/>
    <lineage>
        <taxon>Bacteria</taxon>
        <taxon>Pseudomonadati</taxon>
        <taxon>Pseudomonadota</taxon>
        <taxon>Alphaproteobacteria</taxon>
        <taxon>Rhodospirillales</taxon>
        <taxon>Rhodospirillaceae</taxon>
        <taxon>Aerophototrophica</taxon>
    </lineage>
</organism>
<reference evidence="8" key="1">
    <citation type="submission" date="2020-04" db="EMBL/GenBank/DDBJ databases">
        <title>A desert anoxygenic phototrophic bacterium fixes CO2 using RubisCO under aerobic conditions.</title>
        <authorList>
            <person name="Tang K."/>
        </authorList>
    </citation>
    <scope>NUCLEOTIDE SEQUENCE [LARGE SCALE GENOMIC DNA]</scope>
    <source>
        <strain evidence="8">MIMtkB3</strain>
    </source>
</reference>
<accession>A0A858R6X2</accession>
<feature type="transmembrane region" description="Helical" evidence="7">
    <location>
        <begin position="43"/>
        <end position="72"/>
    </location>
</feature>
<sequence>MSHTGTADDHSRGRHADTPTQIPAKGWWDILKRTWSESSRDNISIVAAGVAFLSLLAIFPAMSATIAIYGLVADPASIPEHVNSLSGVLPPDGLQVLQGQLQNLASQNSGALSFGLVSSLVLALWSAAGGIKSMMSALNIAYDEEEKRSFLKFTATALTLTLGAIMLLVVTIGIVIAVPAALHFIGLGQVVEWAVRILRWPLLGAALILALAVLYRYGPCRATPKWRWITWGAAAATLLWLAGSIAFSIYISKFADYNATYGSLGAGIILLLWLYLGAYAVLLGAELDAEMEHQTKKDTTTGPEKPMGERSAFVADTVGEAQTK</sequence>
<evidence type="ECO:0000256" key="3">
    <source>
        <dbReference type="ARBA" id="ARBA00022692"/>
    </source>
</evidence>
<dbReference type="Proteomes" id="UP000501891">
    <property type="component" value="Chromosome"/>
</dbReference>
<keyword evidence="2" id="KW-1003">Cell membrane</keyword>
<keyword evidence="5 7" id="KW-0472">Membrane</keyword>
<evidence type="ECO:0000256" key="2">
    <source>
        <dbReference type="ARBA" id="ARBA00022475"/>
    </source>
</evidence>
<feature type="compositionally biased region" description="Basic and acidic residues" evidence="6">
    <location>
        <begin position="1"/>
        <end position="17"/>
    </location>
</feature>
<keyword evidence="9" id="KW-1185">Reference proteome</keyword>
<feature type="transmembrane region" description="Helical" evidence="7">
    <location>
        <begin position="157"/>
        <end position="185"/>
    </location>
</feature>
<protein>
    <submittedName>
        <fullName evidence="8">YihY/virulence factor BrkB family protein</fullName>
    </submittedName>
</protein>
<dbReference type="PANTHER" id="PTHR30213">
    <property type="entry name" value="INNER MEMBRANE PROTEIN YHJD"/>
    <property type="match status" value="1"/>
</dbReference>
<comment type="subcellular location">
    <subcellularLocation>
        <location evidence="1">Cell membrane</location>
        <topology evidence="1">Multi-pass membrane protein</topology>
    </subcellularLocation>
</comment>
<dbReference type="AlphaFoldDB" id="A0A858R6X2"/>
<feature type="transmembrane region" description="Helical" evidence="7">
    <location>
        <begin position="197"/>
        <end position="217"/>
    </location>
</feature>
<dbReference type="Pfam" id="PF03631">
    <property type="entry name" value="Virul_fac_BrkB"/>
    <property type="match status" value="1"/>
</dbReference>
<evidence type="ECO:0000256" key="6">
    <source>
        <dbReference type="SAM" id="MobiDB-lite"/>
    </source>
</evidence>
<dbReference type="EMBL" id="CP051775">
    <property type="protein sequence ID" value="QJE73145.1"/>
    <property type="molecule type" value="Genomic_DNA"/>
</dbReference>
<feature type="region of interest" description="Disordered" evidence="6">
    <location>
        <begin position="295"/>
        <end position="324"/>
    </location>
</feature>
<gene>
    <name evidence="8" type="ORF">HHL28_08650</name>
</gene>
<keyword evidence="4 7" id="KW-1133">Transmembrane helix</keyword>
<feature type="transmembrane region" description="Helical" evidence="7">
    <location>
        <begin position="263"/>
        <end position="287"/>
    </location>
</feature>
<dbReference type="PANTHER" id="PTHR30213:SF0">
    <property type="entry name" value="UPF0761 MEMBRANE PROTEIN YIHY"/>
    <property type="match status" value="1"/>
</dbReference>
<evidence type="ECO:0000256" key="5">
    <source>
        <dbReference type="ARBA" id="ARBA00023136"/>
    </source>
</evidence>
<evidence type="ECO:0000313" key="9">
    <source>
        <dbReference type="Proteomes" id="UP000501891"/>
    </source>
</evidence>
<evidence type="ECO:0000256" key="7">
    <source>
        <dbReference type="SAM" id="Phobius"/>
    </source>
</evidence>
<evidence type="ECO:0000256" key="4">
    <source>
        <dbReference type="ARBA" id="ARBA00022989"/>
    </source>
</evidence>
<dbReference type="InterPro" id="IPR017039">
    <property type="entry name" value="Virul_fac_BrkB"/>
</dbReference>